<protein>
    <submittedName>
        <fullName evidence="2">Uncharacterized protein</fullName>
    </submittedName>
</protein>
<dbReference type="Proteomes" id="UP000326950">
    <property type="component" value="Unassembled WGS sequence"/>
</dbReference>
<name>A0A5N6UE36_ASPTM</name>
<accession>A0A5N6UE36</accession>
<sequence length="95" mass="10652">MNPFKIYISLPCIIPVLISVADTGLVKALTIIIHIRNNRDSLVIMEAVVDRTQHSCIHEVIQQLDYINLFPISCMVQSAEVVVGVFYLIDLGVEK</sequence>
<dbReference type="EMBL" id="ML738742">
    <property type="protein sequence ID" value="KAE8156887.1"/>
    <property type="molecule type" value="Genomic_DNA"/>
</dbReference>
<keyword evidence="1" id="KW-0812">Transmembrane</keyword>
<proteinExistence type="predicted"/>
<gene>
    <name evidence="2" type="ORF">BDV40DRAFT_279980</name>
</gene>
<keyword evidence="3" id="KW-1185">Reference proteome</keyword>
<evidence type="ECO:0000313" key="2">
    <source>
        <dbReference type="EMBL" id="KAE8156887.1"/>
    </source>
</evidence>
<evidence type="ECO:0000313" key="3">
    <source>
        <dbReference type="Proteomes" id="UP000326950"/>
    </source>
</evidence>
<evidence type="ECO:0000256" key="1">
    <source>
        <dbReference type="SAM" id="Phobius"/>
    </source>
</evidence>
<feature type="transmembrane region" description="Helical" evidence="1">
    <location>
        <begin position="6"/>
        <end position="29"/>
    </location>
</feature>
<keyword evidence="1" id="KW-1133">Transmembrane helix</keyword>
<keyword evidence="1" id="KW-0472">Membrane</keyword>
<organism evidence="2 3">
    <name type="scientific">Aspergillus tamarii</name>
    <dbReference type="NCBI Taxonomy" id="41984"/>
    <lineage>
        <taxon>Eukaryota</taxon>
        <taxon>Fungi</taxon>
        <taxon>Dikarya</taxon>
        <taxon>Ascomycota</taxon>
        <taxon>Pezizomycotina</taxon>
        <taxon>Eurotiomycetes</taxon>
        <taxon>Eurotiomycetidae</taxon>
        <taxon>Eurotiales</taxon>
        <taxon>Aspergillaceae</taxon>
        <taxon>Aspergillus</taxon>
        <taxon>Aspergillus subgen. Circumdati</taxon>
    </lineage>
</organism>
<dbReference type="AlphaFoldDB" id="A0A5N6UE36"/>
<reference evidence="2 3" key="1">
    <citation type="submission" date="2019-04" db="EMBL/GenBank/DDBJ databases">
        <title>Friends and foes A comparative genomics study of 23 Aspergillus species from section Flavi.</title>
        <authorList>
            <consortium name="DOE Joint Genome Institute"/>
            <person name="Kjaerbolling I."/>
            <person name="Vesth T."/>
            <person name="Frisvad J.C."/>
            <person name="Nybo J.L."/>
            <person name="Theobald S."/>
            <person name="Kildgaard S."/>
            <person name="Isbrandt T."/>
            <person name="Kuo A."/>
            <person name="Sato A."/>
            <person name="Lyhne E.K."/>
            <person name="Kogle M.E."/>
            <person name="Wiebenga A."/>
            <person name="Kun R.S."/>
            <person name="Lubbers R.J."/>
            <person name="Makela M.R."/>
            <person name="Barry K."/>
            <person name="Chovatia M."/>
            <person name="Clum A."/>
            <person name="Daum C."/>
            <person name="Haridas S."/>
            <person name="He G."/>
            <person name="LaButti K."/>
            <person name="Lipzen A."/>
            <person name="Mondo S."/>
            <person name="Riley R."/>
            <person name="Salamov A."/>
            <person name="Simmons B.A."/>
            <person name="Magnuson J.K."/>
            <person name="Henrissat B."/>
            <person name="Mortensen U.H."/>
            <person name="Larsen T.O."/>
            <person name="Devries R.P."/>
            <person name="Grigoriev I.V."/>
            <person name="Machida M."/>
            <person name="Baker S.E."/>
            <person name="Andersen M.R."/>
        </authorList>
    </citation>
    <scope>NUCLEOTIDE SEQUENCE [LARGE SCALE GENOMIC DNA]</scope>
    <source>
        <strain evidence="2 3">CBS 117626</strain>
    </source>
</reference>